<evidence type="ECO:0000313" key="8">
    <source>
        <dbReference type="Proteomes" id="UP001497623"/>
    </source>
</evidence>
<feature type="transmembrane region" description="Helical" evidence="6">
    <location>
        <begin position="195"/>
        <end position="216"/>
    </location>
</feature>
<keyword evidence="4 6" id="KW-1133">Transmembrane helix</keyword>
<keyword evidence="3 6" id="KW-0812">Transmembrane</keyword>
<organism evidence="7 8">
    <name type="scientific">Meganyctiphanes norvegica</name>
    <name type="common">Northern krill</name>
    <name type="synonym">Thysanopoda norvegica</name>
    <dbReference type="NCBI Taxonomy" id="48144"/>
    <lineage>
        <taxon>Eukaryota</taxon>
        <taxon>Metazoa</taxon>
        <taxon>Ecdysozoa</taxon>
        <taxon>Arthropoda</taxon>
        <taxon>Crustacea</taxon>
        <taxon>Multicrustacea</taxon>
        <taxon>Malacostraca</taxon>
        <taxon>Eumalacostraca</taxon>
        <taxon>Eucarida</taxon>
        <taxon>Euphausiacea</taxon>
        <taxon>Euphausiidae</taxon>
        <taxon>Meganyctiphanes</taxon>
    </lineage>
</organism>
<dbReference type="EMBL" id="CAXKWB010136013">
    <property type="protein sequence ID" value="CAL4244458.1"/>
    <property type="molecule type" value="Genomic_DNA"/>
</dbReference>
<reference evidence="7 8" key="1">
    <citation type="submission" date="2024-05" db="EMBL/GenBank/DDBJ databases">
        <authorList>
            <person name="Wallberg A."/>
        </authorList>
    </citation>
    <scope>NUCLEOTIDE SEQUENCE [LARGE SCALE GENOMIC DNA]</scope>
</reference>
<dbReference type="GO" id="GO:0005886">
    <property type="term" value="C:plasma membrane"/>
    <property type="evidence" value="ECO:0007669"/>
    <property type="project" value="UniProtKB-ARBA"/>
</dbReference>
<feature type="transmembrane region" description="Helical" evidence="6">
    <location>
        <begin position="7"/>
        <end position="30"/>
    </location>
</feature>
<evidence type="ECO:0000256" key="2">
    <source>
        <dbReference type="ARBA" id="ARBA00008789"/>
    </source>
</evidence>
<keyword evidence="8" id="KW-1185">Reference proteome</keyword>
<feature type="transmembrane region" description="Helical" evidence="6">
    <location>
        <begin position="161"/>
        <end position="183"/>
    </location>
</feature>
<dbReference type="InterPro" id="IPR018629">
    <property type="entry name" value="XK-rel"/>
</dbReference>
<evidence type="ECO:0000256" key="3">
    <source>
        <dbReference type="ARBA" id="ARBA00022692"/>
    </source>
</evidence>
<dbReference type="Proteomes" id="UP001497623">
    <property type="component" value="Unassembled WGS sequence"/>
</dbReference>
<comment type="caution">
    <text evidence="7">The sequence shown here is derived from an EMBL/GenBank/DDBJ whole genome shotgun (WGS) entry which is preliminary data.</text>
</comment>
<evidence type="ECO:0000256" key="4">
    <source>
        <dbReference type="ARBA" id="ARBA00022989"/>
    </source>
</evidence>
<sequence length="350" mass="39100">MIWFKKIMSIISCVTYSFDVYTDIYSVYIYYIYVAPDNISHDPFRGYATIYGHLTLTFILIPIIITALTTITSIIKDIDKLILTKILLVLAVCLCAPIIPIFFLVKNAIGLLRGHDPDSPAAHRAGVIKLIEALLEAFPQSALQLLVITRTIKIIGPFGLWWQWITLASSLITLSTTVASSTYLFDANILTRLTFWILGLMAFTARLMLSAGSWGYPALTLLGPAIGIWLLKRFCSCRFCLPLTVDHHRWATCHHPVITWMLTAFFNCFTTSGLLMATITLAWALVIFQKVMEITVSRGMPLLVLLQRGSYFCHHCHAPSCLSHVYLPSQPNPCIGPVVPAPNRGTVAQH</sequence>
<feature type="transmembrane region" description="Helical" evidence="6">
    <location>
        <begin position="86"/>
        <end position="105"/>
    </location>
</feature>
<name>A0AAV2SUY1_MEGNR</name>
<evidence type="ECO:0000313" key="7">
    <source>
        <dbReference type="EMBL" id="CAL4244458.1"/>
    </source>
</evidence>
<evidence type="ECO:0000256" key="6">
    <source>
        <dbReference type="RuleBase" id="RU910716"/>
    </source>
</evidence>
<protein>
    <recommendedName>
        <fullName evidence="6">XK-related protein</fullName>
    </recommendedName>
</protein>
<dbReference type="Pfam" id="PF09815">
    <property type="entry name" value="XK-related"/>
    <property type="match status" value="1"/>
</dbReference>
<comment type="subcellular location">
    <subcellularLocation>
        <location evidence="1 6">Membrane</location>
        <topology evidence="1 6">Multi-pass membrane protein</topology>
    </subcellularLocation>
</comment>
<proteinExistence type="inferred from homology"/>
<comment type="similarity">
    <text evidence="2 6">Belongs to the XK family.</text>
</comment>
<keyword evidence="5 6" id="KW-0472">Membrane</keyword>
<dbReference type="AlphaFoldDB" id="A0AAV2SUY1"/>
<feature type="transmembrane region" description="Helical" evidence="6">
    <location>
        <begin position="50"/>
        <end position="74"/>
    </location>
</feature>
<evidence type="ECO:0000256" key="5">
    <source>
        <dbReference type="ARBA" id="ARBA00023136"/>
    </source>
</evidence>
<feature type="transmembrane region" description="Helical" evidence="6">
    <location>
        <begin position="264"/>
        <end position="288"/>
    </location>
</feature>
<accession>A0AAV2SUY1</accession>
<evidence type="ECO:0000256" key="1">
    <source>
        <dbReference type="ARBA" id="ARBA00004141"/>
    </source>
</evidence>
<gene>
    <name evidence="7" type="ORF">MNOR_LOCUS40935</name>
</gene>